<feature type="signal peptide" evidence="10">
    <location>
        <begin position="1"/>
        <end position="23"/>
    </location>
</feature>
<feature type="transmembrane region" description="Helical" evidence="9">
    <location>
        <begin position="214"/>
        <end position="232"/>
    </location>
</feature>
<reference evidence="11" key="1">
    <citation type="submission" date="2015-10" db="EMBL/GenBank/DDBJ databases">
        <authorList>
            <person name="Regsiter A."/>
            <person name="william w."/>
        </authorList>
    </citation>
    <scope>NUCLEOTIDE SEQUENCE</scope>
    <source>
        <strain evidence="11">Montdore</strain>
    </source>
</reference>
<dbReference type="PANTHER" id="PTHR12692:SF0">
    <property type="entry name" value="GH11935P"/>
    <property type="match status" value="1"/>
</dbReference>
<evidence type="ECO:0000256" key="7">
    <source>
        <dbReference type="ARBA" id="ARBA00022989"/>
    </source>
</evidence>
<proteinExistence type="inferred from homology"/>
<keyword evidence="6" id="KW-0256">Endoplasmic reticulum</keyword>
<evidence type="ECO:0000256" key="9">
    <source>
        <dbReference type="SAM" id="Phobius"/>
    </source>
</evidence>
<dbReference type="SUPFAM" id="SSF52833">
    <property type="entry name" value="Thioredoxin-like"/>
    <property type="match status" value="1"/>
</dbReference>
<dbReference type="GO" id="GO:0018279">
    <property type="term" value="P:protein N-linked glycosylation via asparagine"/>
    <property type="evidence" value="ECO:0007669"/>
    <property type="project" value="TreeGrafter"/>
</dbReference>
<dbReference type="GO" id="GO:0008250">
    <property type="term" value="C:oligosaccharyltransferase complex"/>
    <property type="evidence" value="ECO:0007669"/>
    <property type="project" value="TreeGrafter"/>
</dbReference>
<evidence type="ECO:0000256" key="5">
    <source>
        <dbReference type="ARBA" id="ARBA00022729"/>
    </source>
</evidence>
<dbReference type="AlphaFoldDB" id="A0A292PWG1"/>
<evidence type="ECO:0000256" key="6">
    <source>
        <dbReference type="ARBA" id="ARBA00022824"/>
    </source>
</evidence>
<dbReference type="InterPro" id="IPR036249">
    <property type="entry name" value="Thioredoxin-like_sf"/>
</dbReference>
<organism evidence="11 12">
    <name type="scientific">Tuber aestivum</name>
    <name type="common">summer truffle</name>
    <dbReference type="NCBI Taxonomy" id="59557"/>
    <lineage>
        <taxon>Eukaryota</taxon>
        <taxon>Fungi</taxon>
        <taxon>Dikarya</taxon>
        <taxon>Ascomycota</taxon>
        <taxon>Pezizomycotina</taxon>
        <taxon>Pezizomycetes</taxon>
        <taxon>Pezizales</taxon>
        <taxon>Tuberaceae</taxon>
        <taxon>Tuber</taxon>
    </lineage>
</organism>
<feature type="transmembrane region" description="Helical" evidence="9">
    <location>
        <begin position="181"/>
        <end position="202"/>
    </location>
</feature>
<name>A0A292PWG1_9PEZI</name>
<evidence type="ECO:0000256" key="2">
    <source>
        <dbReference type="ARBA" id="ARBA00004477"/>
    </source>
</evidence>
<evidence type="ECO:0000256" key="4">
    <source>
        <dbReference type="ARBA" id="ARBA00022692"/>
    </source>
</evidence>
<keyword evidence="5 10" id="KW-0732">Signal</keyword>
<evidence type="ECO:0000313" key="11">
    <source>
        <dbReference type="EMBL" id="CUS11889.1"/>
    </source>
</evidence>
<dbReference type="Gene3D" id="3.40.30.10">
    <property type="entry name" value="Glutaredoxin"/>
    <property type="match status" value="1"/>
</dbReference>
<keyword evidence="4 9" id="KW-0812">Transmembrane</keyword>
<comment type="similarity">
    <text evidence="3">Belongs to the OST3/OST6 family.</text>
</comment>
<sequence>MRFLAPVAGLLSLVSTLLPIALADSKLSKFTSLAAGSNLKGIVKLDDTLYTELTTAPRNYSAVVLLTALDHRFSCDLCQEFQPEYALLAKSWIAKHKSGDGLFFGQLDFADAKATFQRLQLTTAPILYLFPPTTGDNVDVAHIETPHQFDFTQHRTPAEAVARFISKHTPHTPPVSRPFDYVKFGGMAGLVLVAVALVSIAFPIVKPIIYSRNFWAAISLIAVLLFTSGHMFNHIRHVPYVVNDGRGGISYVASGFSNQFGLETQIVAIVYALLAFATISLAMKTPRIDDPTQQKAAILIWNAVLLVGFSFLMNLFKQKNGSYPFFLPPLF</sequence>
<keyword evidence="12" id="KW-1185">Reference proteome</keyword>
<comment type="function">
    <text evidence="1">Subunit of the oligosaccharyl transferase (OST) complex that catalyzes the initial transfer of a defined glycan (Glc(3)Man(9)GlcNAc(2) in eukaryotes) from the lipid carrier dolichol-pyrophosphate to an asparagine residue within an Asn-X-Ser/Thr consensus motif in nascent polypeptide chains, the first step in protein N-glycosylation. N-glycosylation occurs cotranslationally and the complex associates with the Sec61 complex at the channel-forming translocon complex that mediates protein translocation across the endoplasmic reticulum (ER). All subunits are required for a maximal enzyme activity.</text>
</comment>
<evidence type="ECO:0000256" key="1">
    <source>
        <dbReference type="ARBA" id="ARBA00002791"/>
    </source>
</evidence>
<evidence type="ECO:0000256" key="10">
    <source>
        <dbReference type="SAM" id="SignalP"/>
    </source>
</evidence>
<feature type="transmembrane region" description="Helical" evidence="9">
    <location>
        <begin position="266"/>
        <end position="284"/>
    </location>
</feature>
<dbReference type="Proteomes" id="UP001412239">
    <property type="component" value="Unassembled WGS sequence"/>
</dbReference>
<dbReference type="InterPro" id="IPR021149">
    <property type="entry name" value="OligosaccharylTrfase_OST3/OST6"/>
</dbReference>
<accession>A0A292PWG1</accession>
<protein>
    <recommendedName>
        <fullName evidence="13">Thioredoxin domain-containing protein</fullName>
    </recommendedName>
</protein>
<feature type="chain" id="PRO_5012923063" description="Thioredoxin domain-containing protein" evidence="10">
    <location>
        <begin position="24"/>
        <end position="331"/>
    </location>
</feature>
<dbReference type="Pfam" id="PF04756">
    <property type="entry name" value="OST3_OST6"/>
    <property type="match status" value="1"/>
</dbReference>
<evidence type="ECO:0000313" key="12">
    <source>
        <dbReference type="Proteomes" id="UP001412239"/>
    </source>
</evidence>
<comment type="subcellular location">
    <subcellularLocation>
        <location evidence="2">Endoplasmic reticulum membrane</location>
        <topology evidence="2">Multi-pass membrane protein</topology>
    </subcellularLocation>
</comment>
<feature type="transmembrane region" description="Helical" evidence="9">
    <location>
        <begin position="296"/>
        <end position="316"/>
    </location>
</feature>
<evidence type="ECO:0000256" key="8">
    <source>
        <dbReference type="ARBA" id="ARBA00023136"/>
    </source>
</evidence>
<keyword evidence="7 9" id="KW-1133">Transmembrane helix</keyword>
<dbReference type="PANTHER" id="PTHR12692">
    <property type="entry name" value="DOLICHYL-DIPHOSPHOOLIGOSACCHARIDE--PROTEIN GLYCOSYLTRANSFERASE-RELATED"/>
    <property type="match status" value="1"/>
</dbReference>
<evidence type="ECO:0008006" key="13">
    <source>
        <dbReference type="Google" id="ProtNLM"/>
    </source>
</evidence>
<evidence type="ECO:0000256" key="3">
    <source>
        <dbReference type="ARBA" id="ARBA00009561"/>
    </source>
</evidence>
<dbReference type="EMBL" id="LN891009">
    <property type="protein sequence ID" value="CUS11889.1"/>
    <property type="molecule type" value="Genomic_DNA"/>
</dbReference>
<keyword evidence="8 9" id="KW-0472">Membrane</keyword>
<gene>
    <name evidence="11" type="ORF">GSTUAT00004026001</name>
</gene>